<dbReference type="Gene3D" id="3.40.50.1240">
    <property type="entry name" value="Phosphoglycerate mutase-like"/>
    <property type="match status" value="1"/>
</dbReference>
<sequence>MTTIYLVRHAHSTYSTDERNRPLSTQGKQDAEALVSVFQNIAVDHVYTSLYKRARETVQPLAANRGLAVKEQPNFAERVLAPGALADFQEAVRFVWEHPDENPYGGESNQVATERVVASTIELLRKHQDEVLVIGTHGNIMALLMQHFDAQYDYAFWQTLPMPAVYRLDFEGECYSGSRQVTR</sequence>
<dbReference type="PANTHER" id="PTHR48100:SF59">
    <property type="entry name" value="ADENOSYLCOBALAMIN_ALPHA-RIBAZOLE PHOSPHATASE"/>
    <property type="match status" value="1"/>
</dbReference>
<dbReference type="AlphaFoldDB" id="A0A653IG53"/>
<dbReference type="CDD" id="cd07067">
    <property type="entry name" value="HP_PGM_like"/>
    <property type="match status" value="1"/>
</dbReference>
<accession>A0A653IG53</accession>
<dbReference type="SMART" id="SM00855">
    <property type="entry name" value="PGAM"/>
    <property type="match status" value="1"/>
</dbReference>
<gene>
    <name evidence="1" type="ORF">EXIGUO9Y_370069</name>
</gene>
<dbReference type="InterPro" id="IPR050275">
    <property type="entry name" value="PGM_Phosphatase"/>
</dbReference>
<organism evidence="1 2">
    <name type="scientific">Exiguobacterium oxidotolerans</name>
    <dbReference type="NCBI Taxonomy" id="223958"/>
    <lineage>
        <taxon>Bacteria</taxon>
        <taxon>Bacillati</taxon>
        <taxon>Bacillota</taxon>
        <taxon>Bacilli</taxon>
        <taxon>Bacillales</taxon>
        <taxon>Bacillales Family XII. Incertae Sedis</taxon>
        <taxon>Exiguobacterium</taxon>
    </lineage>
</organism>
<dbReference type="SUPFAM" id="SSF53254">
    <property type="entry name" value="Phosphoglycerate mutase-like"/>
    <property type="match status" value="1"/>
</dbReference>
<dbReference type="Pfam" id="PF00300">
    <property type="entry name" value="His_Phos_1"/>
    <property type="match status" value="1"/>
</dbReference>
<dbReference type="InterPro" id="IPR029033">
    <property type="entry name" value="His_PPase_superfam"/>
</dbReference>
<dbReference type="GO" id="GO:0016791">
    <property type="term" value="F:phosphatase activity"/>
    <property type="evidence" value="ECO:0007669"/>
    <property type="project" value="TreeGrafter"/>
</dbReference>
<protein>
    <submittedName>
        <fullName evidence="1">Histidine phosphatase family protein</fullName>
    </submittedName>
</protein>
<keyword evidence="2" id="KW-1185">Reference proteome</keyword>
<name>A0A653IG53_9BACL</name>
<dbReference type="Proteomes" id="UP000439752">
    <property type="component" value="Unassembled WGS sequence"/>
</dbReference>
<proteinExistence type="predicted"/>
<dbReference type="RefSeq" id="WP_159173914.1">
    <property type="nucleotide sequence ID" value="NZ_LR732312.1"/>
</dbReference>
<dbReference type="PANTHER" id="PTHR48100">
    <property type="entry name" value="BROAD-SPECIFICITY PHOSPHATASE YOR283W-RELATED"/>
    <property type="match status" value="1"/>
</dbReference>
<evidence type="ECO:0000313" key="2">
    <source>
        <dbReference type="Proteomes" id="UP000439752"/>
    </source>
</evidence>
<evidence type="ECO:0000313" key="1">
    <source>
        <dbReference type="EMBL" id="VWX38197.1"/>
    </source>
</evidence>
<reference evidence="1 2" key="1">
    <citation type="submission" date="2019-10" db="EMBL/GenBank/DDBJ databases">
        <authorList>
            <person name="Karimi E."/>
        </authorList>
    </citation>
    <scope>NUCLEOTIDE SEQUENCE [LARGE SCALE GENOMIC DNA]</scope>
    <source>
        <strain evidence="1">Exiguobacterium sp. 9Y</strain>
    </source>
</reference>
<dbReference type="EMBL" id="CABWKQ010000031">
    <property type="protein sequence ID" value="VWX38197.1"/>
    <property type="molecule type" value="Genomic_DNA"/>
</dbReference>
<dbReference type="InterPro" id="IPR013078">
    <property type="entry name" value="His_Pase_superF_clade-1"/>
</dbReference>
<dbReference type="GO" id="GO:0005737">
    <property type="term" value="C:cytoplasm"/>
    <property type="evidence" value="ECO:0007669"/>
    <property type="project" value="TreeGrafter"/>
</dbReference>